<dbReference type="EMBL" id="ML737134">
    <property type="protein sequence ID" value="KAE8342435.1"/>
    <property type="molecule type" value="Genomic_DNA"/>
</dbReference>
<evidence type="ECO:0000313" key="9">
    <source>
        <dbReference type="EMBL" id="KAE8342435.1"/>
    </source>
</evidence>
<evidence type="ECO:0000256" key="2">
    <source>
        <dbReference type="ARBA" id="ARBA00022448"/>
    </source>
</evidence>
<dbReference type="PANTHER" id="PTHR43791">
    <property type="entry name" value="PERMEASE-RELATED"/>
    <property type="match status" value="1"/>
</dbReference>
<organism evidence="9">
    <name type="scientific">Aspergillus arachidicola</name>
    <dbReference type="NCBI Taxonomy" id="656916"/>
    <lineage>
        <taxon>Eukaryota</taxon>
        <taxon>Fungi</taxon>
        <taxon>Dikarya</taxon>
        <taxon>Ascomycota</taxon>
        <taxon>Pezizomycotina</taxon>
        <taxon>Eurotiomycetes</taxon>
        <taxon>Eurotiomycetidae</taxon>
        <taxon>Eurotiales</taxon>
        <taxon>Aspergillaceae</taxon>
        <taxon>Aspergillus</taxon>
        <taxon>Aspergillus subgen. Circumdati</taxon>
    </lineage>
</organism>
<evidence type="ECO:0000256" key="6">
    <source>
        <dbReference type="SAM" id="MobiDB-lite"/>
    </source>
</evidence>
<dbReference type="Pfam" id="PF07690">
    <property type="entry name" value="MFS_1"/>
    <property type="match status" value="1"/>
</dbReference>
<dbReference type="InterPro" id="IPR036259">
    <property type="entry name" value="MFS_trans_sf"/>
</dbReference>
<keyword evidence="2" id="KW-0813">Transport</keyword>
<feature type="transmembrane region" description="Helical" evidence="7">
    <location>
        <begin position="1027"/>
        <end position="1048"/>
    </location>
</feature>
<dbReference type="Gene3D" id="1.20.1250.20">
    <property type="entry name" value="MFS general substrate transporter like domains"/>
    <property type="match status" value="2"/>
</dbReference>
<sequence>MCDNIPPYNYTPLPPGHNTIRMLRLLPHKDRTAPIKCELIEHPLKERKGQAYEALSYVWGSTENPSSIYVNSYALEVTSNLHAALSRLRYQRFSRLLWVDAICIDQKSNVEKEQQIQLMANIYGKAENVIVWLGEEENDSTLTLARLQVAAEGESLLVDFNDTALIALLERPWFRRVWVLQEVGVARSVLVKCGPMEMNGYAFSSAVRGIEALDNRCPRLQSLINSVRPVTYLLGRAIFRPGYGGMYKRGRPLGELLDMYHSHKATIRHDKVFALLGMCCDNLEAVGLLPHYEIPWEVLFQRIIRHVLSPSVSIESWPDKELALIKGMGYSLGRVTAAYGDKSRFDRQHVHIDLNNSMQSLKYTKNPRSRCNHSIKPGTIKWTVRVSAQPVKPGDVVCLLQGASKPSIVRPFDDYFDIIIIGVTPLYIANGETFRTDESLTSDNPDPLDEMGRGLRCDSLRELLLVWNWDRSSDHLNQREAVATPSINDLVPGVLKTESDQAKRFPADCQTPDGALHLPRWVCVGIENLPQPVHNDETGVLRFVADAIGFDDRISFIAVIMLDGLTSGLVSVSLASVFASNWKLTALPGSRAKKKGTATNMSGNPNLEPAPGFKIDPSEAPTIIHSENTHVEAGLKGPKPKDGDTAMALFNDEELQEPIDLVEARKLLWKIDFMILPYLAVCYAFFYIDKTTLSYAAIFGINEDLNLHGTQYSWLSSIFYFGFLAWAFPTNFLMQRLPIGKYLGANIFMWGVFLMIQAACHNFTTLAVLRALGGAAEACADPAFMLITSMWYTRREQPVRIGLWYTANGLGIALGGLLGYGIGHIRGALPSWKYEFIVIGALCSAWGIVMFIFLPDSPVSAPGLTQRERRITVERLRDNQTGVENKHLKPYQILEAFLDYKMYFFFILGVVCNVPNGGISNFGTIIIKGFGFSTLVTTLMQIPYGALIALSILACVYLNDRFENRRCVFILIFLIPNIAGAFGLRFVPTDQQVGRLICYYLTGPYNAAFVLVLSMQVANTAGHTKKVVTNAVLFLGYCTGNIAGPFFYKESQKPTYSLGIWSMIVSHLIEAVLICILGLLLRWENQKRDKMQSQMEGGLEGRDLDATAFLDLTDRENLNFRYIY</sequence>
<dbReference type="InterPro" id="IPR010730">
    <property type="entry name" value="HET"/>
</dbReference>
<feature type="domain" description="Major facilitator superfamily (MFS) profile" evidence="8">
    <location>
        <begin position="675"/>
        <end position="1124"/>
    </location>
</feature>
<evidence type="ECO:0000259" key="8">
    <source>
        <dbReference type="PROSITE" id="PS50850"/>
    </source>
</evidence>
<evidence type="ECO:0000256" key="4">
    <source>
        <dbReference type="ARBA" id="ARBA00022989"/>
    </source>
</evidence>
<evidence type="ECO:0000256" key="3">
    <source>
        <dbReference type="ARBA" id="ARBA00022692"/>
    </source>
</evidence>
<dbReference type="Proteomes" id="UP000325558">
    <property type="component" value="Unassembled WGS sequence"/>
</dbReference>
<evidence type="ECO:0000256" key="1">
    <source>
        <dbReference type="ARBA" id="ARBA00004141"/>
    </source>
</evidence>
<gene>
    <name evidence="9" type="ORF">BDV24DRAFT_162325</name>
</gene>
<feature type="transmembrane region" description="Helical" evidence="7">
    <location>
        <begin position="803"/>
        <end position="822"/>
    </location>
</feature>
<evidence type="ECO:0000256" key="5">
    <source>
        <dbReference type="ARBA" id="ARBA00023136"/>
    </source>
</evidence>
<name>A0A5N6YAC0_9EURO</name>
<feature type="transmembrane region" description="Helical" evidence="7">
    <location>
        <begin position="667"/>
        <end position="688"/>
    </location>
</feature>
<feature type="transmembrane region" description="Helical" evidence="7">
    <location>
        <begin position="834"/>
        <end position="854"/>
    </location>
</feature>
<dbReference type="PROSITE" id="PS50850">
    <property type="entry name" value="MFS"/>
    <property type="match status" value="1"/>
</dbReference>
<comment type="subcellular location">
    <subcellularLocation>
        <location evidence="1">Membrane</location>
        <topology evidence="1">Multi-pass membrane protein</topology>
    </subcellularLocation>
</comment>
<accession>A0A5N6YAC0</accession>
<feature type="transmembrane region" description="Helical" evidence="7">
    <location>
        <begin position="967"/>
        <end position="987"/>
    </location>
</feature>
<dbReference type="FunFam" id="1.20.1250.20:FF:000361">
    <property type="entry name" value="Unplaced genomic scaffold supercont1.2, whole genome shotgun sequence"/>
    <property type="match status" value="1"/>
</dbReference>
<feature type="transmembrane region" description="Helical" evidence="7">
    <location>
        <begin position="1060"/>
        <end position="1081"/>
    </location>
</feature>
<keyword evidence="5 7" id="KW-0472">Membrane</keyword>
<dbReference type="Pfam" id="PF06985">
    <property type="entry name" value="HET"/>
    <property type="match status" value="1"/>
</dbReference>
<keyword evidence="3 7" id="KW-0812">Transmembrane</keyword>
<dbReference type="InterPro" id="IPR020846">
    <property type="entry name" value="MFS_dom"/>
</dbReference>
<feature type="transmembrane region" description="Helical" evidence="7">
    <location>
        <begin position="742"/>
        <end position="759"/>
    </location>
</feature>
<dbReference type="OrthoDB" id="2157530at2759"/>
<dbReference type="GO" id="GO:0022857">
    <property type="term" value="F:transmembrane transporter activity"/>
    <property type="evidence" value="ECO:0007669"/>
    <property type="project" value="InterPro"/>
</dbReference>
<keyword evidence="4 7" id="KW-1133">Transmembrane helix</keyword>
<feature type="transmembrane region" description="Helical" evidence="7">
    <location>
        <begin position="712"/>
        <end position="730"/>
    </location>
</feature>
<feature type="transmembrane region" description="Helical" evidence="7">
    <location>
        <begin position="903"/>
        <end position="927"/>
    </location>
</feature>
<feature type="transmembrane region" description="Helical" evidence="7">
    <location>
        <begin position="939"/>
        <end position="958"/>
    </location>
</feature>
<dbReference type="GO" id="GO:0016020">
    <property type="term" value="C:membrane"/>
    <property type="evidence" value="ECO:0007669"/>
    <property type="project" value="UniProtKB-SubCell"/>
</dbReference>
<reference evidence="9" key="1">
    <citation type="submission" date="2019-04" db="EMBL/GenBank/DDBJ databases">
        <title>Friends and foes A comparative genomics study of 23 Aspergillus species from section Flavi.</title>
        <authorList>
            <consortium name="DOE Joint Genome Institute"/>
            <person name="Kjaerbolling I."/>
            <person name="Vesth T."/>
            <person name="Frisvad J.C."/>
            <person name="Nybo J.L."/>
            <person name="Theobald S."/>
            <person name="Kildgaard S."/>
            <person name="Isbrandt T."/>
            <person name="Kuo A."/>
            <person name="Sato A."/>
            <person name="Lyhne E.K."/>
            <person name="Kogle M.E."/>
            <person name="Wiebenga A."/>
            <person name="Kun R.S."/>
            <person name="Lubbers R.J."/>
            <person name="Makela M.R."/>
            <person name="Barry K."/>
            <person name="Chovatia M."/>
            <person name="Clum A."/>
            <person name="Daum C."/>
            <person name="Haridas S."/>
            <person name="He G."/>
            <person name="LaButti K."/>
            <person name="Lipzen A."/>
            <person name="Mondo S."/>
            <person name="Riley R."/>
            <person name="Salamov A."/>
            <person name="Simmons B.A."/>
            <person name="Magnuson J.K."/>
            <person name="Henrissat B."/>
            <person name="Mortensen U.H."/>
            <person name="Larsen T.O."/>
            <person name="Devries R.P."/>
            <person name="Grigoriev I.V."/>
            <person name="Machida M."/>
            <person name="Baker S.E."/>
            <person name="Andersen M.R."/>
        </authorList>
    </citation>
    <scope>NUCLEOTIDE SEQUENCE</scope>
    <source>
        <strain evidence="9">CBS 117612</strain>
    </source>
</reference>
<feature type="region of interest" description="Disordered" evidence="6">
    <location>
        <begin position="593"/>
        <end position="612"/>
    </location>
</feature>
<feature type="transmembrane region" description="Helical" evidence="7">
    <location>
        <begin position="993"/>
        <end position="1015"/>
    </location>
</feature>
<dbReference type="AlphaFoldDB" id="A0A5N6YAC0"/>
<dbReference type="InterPro" id="IPR011701">
    <property type="entry name" value="MFS"/>
</dbReference>
<proteinExistence type="predicted"/>
<dbReference type="PANTHER" id="PTHR43791:SF26">
    <property type="entry name" value="ALLANTOATE TRANSPORTER, PUTATIVE (AFU_ORTHOLOGUE AFUA_5G09470)-RELATED"/>
    <property type="match status" value="1"/>
</dbReference>
<protein>
    <submittedName>
        <fullName evidence="9">Major facilitator superfamily domain-containing protein</fullName>
    </submittedName>
</protein>
<dbReference type="SUPFAM" id="SSF103473">
    <property type="entry name" value="MFS general substrate transporter"/>
    <property type="match status" value="1"/>
</dbReference>
<evidence type="ECO:0000256" key="7">
    <source>
        <dbReference type="SAM" id="Phobius"/>
    </source>
</evidence>